<reference evidence="1 2" key="1">
    <citation type="journal article" date="2019" name="Int. J. Syst. Evol. Microbiol.">
        <title>The Global Catalogue of Microorganisms (GCM) 10K type strain sequencing project: providing services to taxonomists for standard genome sequencing and annotation.</title>
        <authorList>
            <consortium name="The Broad Institute Genomics Platform"/>
            <consortium name="The Broad Institute Genome Sequencing Center for Infectious Disease"/>
            <person name="Wu L."/>
            <person name="Ma J."/>
        </authorList>
    </citation>
    <scope>NUCLEOTIDE SEQUENCE [LARGE SCALE GENOMIC DNA]</scope>
    <source>
        <strain evidence="1 2">JCM 13249</strain>
    </source>
</reference>
<dbReference type="RefSeq" id="WP_344087545.1">
    <property type="nucleotide sequence ID" value="NZ_BAAALS010000037.1"/>
</dbReference>
<evidence type="ECO:0000313" key="1">
    <source>
        <dbReference type="EMBL" id="GAA1774120.1"/>
    </source>
</evidence>
<protein>
    <recommendedName>
        <fullName evidence="3">Bacteriocin biosynthesis cyclodehydratase domain-containing protein</fullName>
    </recommendedName>
</protein>
<evidence type="ECO:0008006" key="3">
    <source>
        <dbReference type="Google" id="ProtNLM"/>
    </source>
</evidence>
<dbReference type="SUPFAM" id="SSF69572">
    <property type="entry name" value="Activating enzymes of the ubiquitin-like proteins"/>
    <property type="match status" value="1"/>
</dbReference>
<comment type="caution">
    <text evidence="1">The sequence shown here is derived from an EMBL/GenBank/DDBJ whole genome shotgun (WGS) entry which is preliminary data.</text>
</comment>
<dbReference type="Gene3D" id="3.40.50.720">
    <property type="entry name" value="NAD(P)-binding Rossmann-like Domain"/>
    <property type="match status" value="1"/>
</dbReference>
<accession>A0ABN2L3T7</accession>
<dbReference type="Proteomes" id="UP001500655">
    <property type="component" value="Unassembled WGS sequence"/>
</dbReference>
<dbReference type="EMBL" id="BAAALS010000037">
    <property type="protein sequence ID" value="GAA1774120.1"/>
    <property type="molecule type" value="Genomic_DNA"/>
</dbReference>
<name>A0ABN2L3T7_9ACTN</name>
<evidence type="ECO:0000313" key="2">
    <source>
        <dbReference type="Proteomes" id="UP001500655"/>
    </source>
</evidence>
<proteinExistence type="predicted"/>
<keyword evidence="2" id="KW-1185">Reference proteome</keyword>
<dbReference type="InterPro" id="IPR035985">
    <property type="entry name" value="Ubiquitin-activating_enz"/>
</dbReference>
<sequence length="364" mass="38116">MSRPTDRRPVLVPALRRLWRDAHRLQLGTDPRRAVMIEFPDPAGVRVLDLLDGTRTERVLVREAAEFGIAADDALALVAELDRLGLVLDAPALEPTTVPEPARRRLAPEATALALSALGHGAGRGQASPADVLDRRRAARVRVTGASRLAVPITCTLASAGVGHLDPAVTGVTRLSDASPAGLAPADAFRPRGLAAAEAVRRCAPDALIQHIPPGTATVEVLVGFGAPAGLVALAHDRRQVAHLAVSVRDGTVVVGPFVLPGRTPCLNCVDLHRRDRDPDWPALAAQLHTVAEAADTVAVTTMLVGAAYAAAEVTAHIDGGQPVTLGATVEIAGPGLERRRRWTAHPTCGCLTVDARHTRTGTS</sequence>
<gene>
    <name evidence="1" type="ORF">GCM10009681_52080</name>
</gene>
<organism evidence="1 2">
    <name type="scientific">Luedemannella helvata</name>
    <dbReference type="NCBI Taxonomy" id="349315"/>
    <lineage>
        <taxon>Bacteria</taxon>
        <taxon>Bacillati</taxon>
        <taxon>Actinomycetota</taxon>
        <taxon>Actinomycetes</taxon>
        <taxon>Micromonosporales</taxon>
        <taxon>Micromonosporaceae</taxon>
        <taxon>Luedemannella</taxon>
    </lineage>
</organism>